<evidence type="ECO:0000313" key="2">
    <source>
        <dbReference type="EMBL" id="VTO99828.1"/>
    </source>
</evidence>
<name>A0A653EQZ9_MYCKA</name>
<proteinExistence type="predicted"/>
<accession>A0A653EQZ9</accession>
<feature type="region of interest" description="Disordered" evidence="1">
    <location>
        <begin position="1"/>
        <end position="46"/>
    </location>
</feature>
<reference evidence="2" key="1">
    <citation type="submission" date="2019-05" db="EMBL/GenBank/DDBJ databases">
        <authorList>
            <person name="Naeem R."/>
            <person name="Antony C."/>
            <person name="Guan Q."/>
        </authorList>
    </citation>
    <scope>NUCLEOTIDE SEQUENCE</scope>
    <source>
        <strain evidence="2">3</strain>
    </source>
</reference>
<organism evidence="2">
    <name type="scientific">Mycobacterium kansasii</name>
    <dbReference type="NCBI Taxonomy" id="1768"/>
    <lineage>
        <taxon>Bacteria</taxon>
        <taxon>Bacillati</taxon>
        <taxon>Actinomycetota</taxon>
        <taxon>Actinomycetes</taxon>
        <taxon>Mycobacteriales</taxon>
        <taxon>Mycobacteriaceae</taxon>
        <taxon>Mycobacterium</taxon>
    </lineage>
</organism>
<evidence type="ECO:0000256" key="1">
    <source>
        <dbReference type="SAM" id="MobiDB-lite"/>
    </source>
</evidence>
<feature type="compositionally biased region" description="Basic residues" evidence="1">
    <location>
        <begin position="21"/>
        <end position="32"/>
    </location>
</feature>
<dbReference type="EMBL" id="LR589283">
    <property type="protein sequence ID" value="VTO99828.1"/>
    <property type="molecule type" value="Genomic_DNA"/>
</dbReference>
<gene>
    <name evidence="2" type="ORF">BIN_B_02138</name>
</gene>
<protein>
    <submittedName>
        <fullName evidence="2">Uncharacterized protein</fullName>
    </submittedName>
</protein>
<dbReference type="AlphaFoldDB" id="A0A653EQZ9"/>
<sequence length="321" mass="35690">MPIEIDHENQCAGRPPPSGFHHARGTPRRLGHRSAPADSKARRKPRRTCCSRRTDDTCRLLGSARITTWSHGCRLPSSGRATCRNRRATRCRSTAVPTDLAIINPTRGPLQSCDCVPRRTWTTTSGCTVRTPYLTVASNSVDRLMRLRADSTAKKPAATIRQSVRGGPYGAGRTRWLARPGYASAVENHERGLDAGCSAGRSACPWPRRSPRCVSHTIRPLIVHTRRPEVVWQLAGAVPGLSSRSQPYRRLSGDCLRVLTSLRLVKPRQSQQTQAEPARPERWLPLTHSIFHAHPKTANRKRKNCWQPHRKLLASGSAVSD</sequence>